<evidence type="ECO:0000313" key="2">
    <source>
        <dbReference type="EMBL" id="MBZ5752797.1"/>
    </source>
</evidence>
<dbReference type="RefSeq" id="WP_224141243.1">
    <property type="nucleotide sequence ID" value="NZ_JAIQUM010000069.1"/>
</dbReference>
<dbReference type="EMBL" id="JAIQUM010000069">
    <property type="protein sequence ID" value="MBZ5752797.1"/>
    <property type="molecule type" value="Genomic_DNA"/>
</dbReference>
<evidence type="ECO:0000313" key="3">
    <source>
        <dbReference type="Proteomes" id="UP001165287"/>
    </source>
</evidence>
<proteinExistence type="predicted"/>
<protein>
    <recommendedName>
        <fullName evidence="4">GerMN domain-containing protein</fullName>
    </recommendedName>
</protein>
<keyword evidence="1" id="KW-0472">Membrane</keyword>
<accession>A0ABS7UWV4</accession>
<dbReference type="Proteomes" id="UP001165287">
    <property type="component" value="Unassembled WGS sequence"/>
</dbReference>
<name>A0ABS7UWV4_9BACI</name>
<organism evidence="2 3">
    <name type="scientific">Metabacillus rhizolycopersici</name>
    <dbReference type="NCBI Taxonomy" id="2875709"/>
    <lineage>
        <taxon>Bacteria</taxon>
        <taxon>Bacillati</taxon>
        <taxon>Bacillota</taxon>
        <taxon>Bacilli</taxon>
        <taxon>Bacillales</taxon>
        <taxon>Bacillaceae</taxon>
        <taxon>Metabacillus</taxon>
    </lineage>
</organism>
<sequence>MKRREWNEEQIEQLLQKLPPVKDTRSAEDIYQNIKDKQQLKKNSRRWIAPALATVAALLLFVFISPSLFHNATSYEESAMDSAATENSVKLESDMSEAKLTQEKTFDIQDLKNKEPETFVTKASEEDEIITVGFTDGNAQNILPISLEANQKQEKLEQLEEINPELFMEELGPISYELRNTEFIDEGDPEEITIEYKGEPSLASSATDTLYQNALIETFRWLDFKRVKLYTNNHAGIDFGHSGSKKDLEVKQENKKAYFLYQFDEHTSKLLVPSPEPYDSIETAIEAMKQGMAERHLQPTIMKGIETIKTKENGDQLEVEFHQDIEFQDSEPYIIMLESILLSAKEFGYRTVQFKGMNIDQVGVMDVTKPIEVPFSPNPID</sequence>
<keyword evidence="3" id="KW-1185">Reference proteome</keyword>
<comment type="caution">
    <text evidence="2">The sequence shown here is derived from an EMBL/GenBank/DDBJ whole genome shotgun (WGS) entry which is preliminary data.</text>
</comment>
<evidence type="ECO:0000256" key="1">
    <source>
        <dbReference type="SAM" id="Phobius"/>
    </source>
</evidence>
<keyword evidence="1" id="KW-1133">Transmembrane helix</keyword>
<keyword evidence="1" id="KW-0812">Transmembrane</keyword>
<gene>
    <name evidence="2" type="ORF">K9V48_21785</name>
</gene>
<feature type="transmembrane region" description="Helical" evidence="1">
    <location>
        <begin position="47"/>
        <end position="69"/>
    </location>
</feature>
<reference evidence="2" key="1">
    <citation type="submission" date="2024-05" db="EMBL/GenBank/DDBJ databases">
        <title>Metabacillus sp. nov., isolated from the rhizosphere soil of tomato plants.</title>
        <authorList>
            <person name="Ma R."/>
        </authorList>
    </citation>
    <scope>NUCLEOTIDE SEQUENCE</scope>
    <source>
        <strain evidence="2">DBTR6</strain>
    </source>
</reference>
<evidence type="ECO:0008006" key="4">
    <source>
        <dbReference type="Google" id="ProtNLM"/>
    </source>
</evidence>